<feature type="signal peptide" evidence="1">
    <location>
        <begin position="1"/>
        <end position="18"/>
    </location>
</feature>
<keyword evidence="3" id="KW-1185">Reference proteome</keyword>
<protein>
    <submittedName>
        <fullName evidence="2">OLC1v1036931C1</fullName>
    </submittedName>
</protein>
<gene>
    <name evidence="2" type="ORF">OLC1_LOCUS9936</name>
</gene>
<proteinExistence type="predicted"/>
<keyword evidence="1" id="KW-0732">Signal</keyword>
<organism evidence="2 3">
    <name type="scientific">Oldenlandia corymbosa var. corymbosa</name>
    <dbReference type="NCBI Taxonomy" id="529605"/>
    <lineage>
        <taxon>Eukaryota</taxon>
        <taxon>Viridiplantae</taxon>
        <taxon>Streptophyta</taxon>
        <taxon>Embryophyta</taxon>
        <taxon>Tracheophyta</taxon>
        <taxon>Spermatophyta</taxon>
        <taxon>Magnoliopsida</taxon>
        <taxon>eudicotyledons</taxon>
        <taxon>Gunneridae</taxon>
        <taxon>Pentapetalae</taxon>
        <taxon>asterids</taxon>
        <taxon>lamiids</taxon>
        <taxon>Gentianales</taxon>
        <taxon>Rubiaceae</taxon>
        <taxon>Rubioideae</taxon>
        <taxon>Spermacoceae</taxon>
        <taxon>Hedyotis-Oldenlandia complex</taxon>
        <taxon>Oldenlandia</taxon>
    </lineage>
</organism>
<dbReference type="Proteomes" id="UP001161247">
    <property type="component" value="Chromosome 3"/>
</dbReference>
<feature type="chain" id="PRO_5043393153" evidence="1">
    <location>
        <begin position="19"/>
        <end position="177"/>
    </location>
</feature>
<sequence>MKKKLYFLKGIWAAVATAAYSLQSNCLTSSPQQHKQMQLRNPEANFFPFNQNPSAINAIQGRTHFRVLDNRRIGRSCGFTSFAFPIIDVDRMSRIPLVYFQREEYAKRARQLIRSMAFSIRTQLRVYEQLKNESSMDLPWKSEIDGAGDLNGMGENWTNESDQVNPYGRIGGICWIP</sequence>
<evidence type="ECO:0000313" key="2">
    <source>
        <dbReference type="EMBL" id="CAI9100014.1"/>
    </source>
</evidence>
<dbReference type="AlphaFoldDB" id="A0AAV1CZ56"/>
<evidence type="ECO:0000256" key="1">
    <source>
        <dbReference type="SAM" id="SignalP"/>
    </source>
</evidence>
<accession>A0AAV1CZ56</accession>
<name>A0AAV1CZ56_OLDCO</name>
<reference evidence="2" key="1">
    <citation type="submission" date="2023-03" db="EMBL/GenBank/DDBJ databases">
        <authorList>
            <person name="Julca I."/>
        </authorList>
    </citation>
    <scope>NUCLEOTIDE SEQUENCE</scope>
</reference>
<evidence type="ECO:0000313" key="3">
    <source>
        <dbReference type="Proteomes" id="UP001161247"/>
    </source>
</evidence>
<dbReference type="EMBL" id="OX459120">
    <property type="protein sequence ID" value="CAI9100014.1"/>
    <property type="molecule type" value="Genomic_DNA"/>
</dbReference>